<evidence type="ECO:0000313" key="1">
    <source>
        <dbReference type="EMBL" id="CAG8626371.1"/>
    </source>
</evidence>
<dbReference type="PANTHER" id="PTHR46954:SF1">
    <property type="entry name" value="C2H2-TYPE DOMAIN-CONTAINING PROTEIN"/>
    <property type="match status" value="1"/>
</dbReference>
<keyword evidence="2" id="KW-1185">Reference proteome</keyword>
<comment type="caution">
    <text evidence="1">The sequence shown here is derived from an EMBL/GenBank/DDBJ whole genome shotgun (WGS) entry which is preliminary data.</text>
</comment>
<dbReference type="OrthoDB" id="2415891at2759"/>
<evidence type="ECO:0000313" key="2">
    <source>
        <dbReference type="Proteomes" id="UP000789405"/>
    </source>
</evidence>
<name>A0A9N9D4U6_9GLOM</name>
<sequence>MVSVLGPRNVLVVSQDDKVRIPLGLAAANKQDSPILMRLEYRVKLPDHNWVVAERHKLIPSVYAILNVEEDKYENSKAVTYLGPTFIRVCSGKHDSSTAYSHGKDFDELMVEEKLHDYTKIDGQPKSVIVILSDGGPNKNPRYKKTI</sequence>
<reference evidence="1" key="1">
    <citation type="submission" date="2021-06" db="EMBL/GenBank/DDBJ databases">
        <authorList>
            <person name="Kallberg Y."/>
            <person name="Tangrot J."/>
            <person name="Rosling A."/>
        </authorList>
    </citation>
    <scope>NUCLEOTIDE SEQUENCE</scope>
    <source>
        <strain evidence="1">MA453B</strain>
    </source>
</reference>
<proteinExistence type="predicted"/>
<accession>A0A9N9D4U6</accession>
<protein>
    <submittedName>
        <fullName evidence="1">10680_t:CDS:1</fullName>
    </submittedName>
</protein>
<dbReference type="AlphaFoldDB" id="A0A9N9D4U6"/>
<dbReference type="EMBL" id="CAJVPY010004725">
    <property type="protein sequence ID" value="CAG8626371.1"/>
    <property type="molecule type" value="Genomic_DNA"/>
</dbReference>
<dbReference type="Proteomes" id="UP000789405">
    <property type="component" value="Unassembled WGS sequence"/>
</dbReference>
<dbReference type="PANTHER" id="PTHR46954">
    <property type="entry name" value="C2H2-TYPE DOMAIN-CONTAINING PROTEIN"/>
    <property type="match status" value="1"/>
</dbReference>
<organism evidence="1 2">
    <name type="scientific">Dentiscutata erythropus</name>
    <dbReference type="NCBI Taxonomy" id="1348616"/>
    <lineage>
        <taxon>Eukaryota</taxon>
        <taxon>Fungi</taxon>
        <taxon>Fungi incertae sedis</taxon>
        <taxon>Mucoromycota</taxon>
        <taxon>Glomeromycotina</taxon>
        <taxon>Glomeromycetes</taxon>
        <taxon>Diversisporales</taxon>
        <taxon>Gigasporaceae</taxon>
        <taxon>Dentiscutata</taxon>
    </lineage>
</organism>
<gene>
    <name evidence="1" type="ORF">DERYTH_LOCUS8909</name>
</gene>